<dbReference type="PROSITE" id="PS51419">
    <property type="entry name" value="RAB"/>
    <property type="match status" value="1"/>
</dbReference>
<keyword evidence="15" id="KW-1185">Reference proteome</keyword>
<reference evidence="14" key="1">
    <citation type="submission" date="2022-01" db="UniProtKB">
        <authorList>
            <consortium name="EnsemblMetazoa"/>
        </authorList>
    </citation>
    <scope>IDENTIFICATION</scope>
</reference>
<dbReference type="GeneID" id="106672702"/>
<keyword evidence="7" id="KW-0970">Cilium biogenesis/degradation</keyword>
<dbReference type="InterPro" id="IPR001806">
    <property type="entry name" value="Small_GTPase"/>
</dbReference>
<dbReference type="GO" id="GO:0015031">
    <property type="term" value="P:protein transport"/>
    <property type="evidence" value="ECO:0007669"/>
    <property type="project" value="UniProtKB-KW"/>
</dbReference>
<keyword evidence="4" id="KW-0813">Transport</keyword>
<evidence type="ECO:0000256" key="11">
    <source>
        <dbReference type="ARBA" id="ARBA00023212"/>
    </source>
</evidence>
<name>A0A8I6SUQ6_CIMLE</name>
<evidence type="ECO:0000256" key="6">
    <source>
        <dbReference type="ARBA" id="ARBA00022490"/>
    </source>
</evidence>
<evidence type="ECO:0000256" key="13">
    <source>
        <dbReference type="ARBA" id="ARBA00030243"/>
    </source>
</evidence>
<evidence type="ECO:0000256" key="10">
    <source>
        <dbReference type="ARBA" id="ARBA00023134"/>
    </source>
</evidence>
<evidence type="ECO:0000256" key="2">
    <source>
        <dbReference type="ARBA" id="ARBA00006270"/>
    </source>
</evidence>
<dbReference type="RefSeq" id="XP_024084609.1">
    <property type="nucleotide sequence ID" value="XM_024228841.1"/>
</dbReference>
<comment type="similarity">
    <text evidence="2">Belongs to the small GTPase superfamily. Rab family.</text>
</comment>
<keyword evidence="6" id="KW-0963">Cytoplasm</keyword>
<protein>
    <recommendedName>
        <fullName evidence="3">Ciliogenesis and planar polarity effector 2</fullName>
    </recommendedName>
    <alternativeName>
        <fullName evidence="13">REM2- and Rab-like small GTPase 1</fullName>
    </alternativeName>
</protein>
<evidence type="ECO:0000256" key="3">
    <source>
        <dbReference type="ARBA" id="ARBA00021423"/>
    </source>
</evidence>
<comment type="subcellular location">
    <subcellularLocation>
        <location evidence="1">Cytoplasm</location>
        <location evidence="1">Cytoskeleton</location>
        <location evidence="1">Cilium basal body</location>
    </subcellularLocation>
</comment>
<accession>A0A8I6SUQ6</accession>
<dbReference type="SUPFAM" id="SSF52540">
    <property type="entry name" value="P-loop containing nucleoside triphosphate hydrolases"/>
    <property type="match status" value="1"/>
</dbReference>
<keyword evidence="10" id="KW-0342">GTP-binding</keyword>
<evidence type="ECO:0000256" key="8">
    <source>
        <dbReference type="ARBA" id="ARBA00022927"/>
    </source>
</evidence>
<dbReference type="PANTHER" id="PTHR14983:SF1">
    <property type="entry name" value="CILIOGENESIS AND PLANAR POLARITY EFFECTOR 2"/>
    <property type="match status" value="1"/>
</dbReference>
<dbReference type="OMA" id="PSMHHET"/>
<organism evidence="14 15">
    <name type="scientific">Cimex lectularius</name>
    <name type="common">Bed bug</name>
    <name type="synonym">Acanthia lectularia</name>
    <dbReference type="NCBI Taxonomy" id="79782"/>
    <lineage>
        <taxon>Eukaryota</taxon>
        <taxon>Metazoa</taxon>
        <taxon>Ecdysozoa</taxon>
        <taxon>Arthropoda</taxon>
        <taxon>Hexapoda</taxon>
        <taxon>Insecta</taxon>
        <taxon>Pterygota</taxon>
        <taxon>Neoptera</taxon>
        <taxon>Paraneoptera</taxon>
        <taxon>Hemiptera</taxon>
        <taxon>Heteroptera</taxon>
        <taxon>Panheteroptera</taxon>
        <taxon>Cimicomorpha</taxon>
        <taxon>Cimicidae</taxon>
        <taxon>Cimex</taxon>
    </lineage>
</organism>
<evidence type="ECO:0000256" key="12">
    <source>
        <dbReference type="ARBA" id="ARBA00023273"/>
    </source>
</evidence>
<evidence type="ECO:0000256" key="7">
    <source>
        <dbReference type="ARBA" id="ARBA00022794"/>
    </source>
</evidence>
<keyword evidence="5" id="KW-0268">Exocytosis</keyword>
<evidence type="ECO:0000256" key="9">
    <source>
        <dbReference type="ARBA" id="ARBA00023069"/>
    </source>
</evidence>
<evidence type="ECO:0000256" key="4">
    <source>
        <dbReference type="ARBA" id="ARBA00022448"/>
    </source>
</evidence>
<keyword evidence="11" id="KW-0206">Cytoskeleton</keyword>
<evidence type="ECO:0000313" key="15">
    <source>
        <dbReference type="Proteomes" id="UP000494040"/>
    </source>
</evidence>
<dbReference type="OrthoDB" id="10266641at2759"/>
<dbReference type="PANTHER" id="PTHR14983">
    <property type="entry name" value="CILIOGENESIS AND PLANAR POLARITY EFFECTOR 2"/>
    <property type="match status" value="1"/>
</dbReference>
<keyword evidence="10" id="KW-0547">Nucleotide-binding</keyword>
<dbReference type="InterPro" id="IPR039677">
    <property type="entry name" value="RSG1"/>
</dbReference>
<evidence type="ECO:0000256" key="5">
    <source>
        <dbReference type="ARBA" id="ARBA00022483"/>
    </source>
</evidence>
<keyword evidence="12" id="KW-0966">Cell projection</keyword>
<proteinExistence type="inferred from homology"/>
<dbReference type="Proteomes" id="UP000494040">
    <property type="component" value="Unassembled WGS sequence"/>
</dbReference>
<dbReference type="GO" id="GO:0006887">
    <property type="term" value="P:exocytosis"/>
    <property type="evidence" value="ECO:0007669"/>
    <property type="project" value="UniProtKB-KW"/>
</dbReference>
<evidence type="ECO:0000313" key="14">
    <source>
        <dbReference type="EnsemblMetazoa" id="XP_024084609.1"/>
    </source>
</evidence>
<dbReference type="EnsemblMetazoa" id="XM_024228841.1">
    <property type="protein sequence ID" value="XP_024084609.1"/>
    <property type="gene ID" value="LOC106672702"/>
</dbReference>
<dbReference type="InterPro" id="IPR027417">
    <property type="entry name" value="P-loop_NTPase"/>
</dbReference>
<sequence length="260" mass="29239">MDRSVISCIFSSFSPKQNNVDMLKSGEIVHPDWHRTAEGETLLQQFYNAKTTGRKLFGILEQPAVFAKMEEVSYKVIFVGKSGVGKSTIIARFAGIFSAPNFIETSGIRVTNVYWPVKIWDKIILFKLQCWDAGSNSLKKYSHISTACHDKADLKISVFSYNDANSFYEMSTSLASLQSNDDINQPALMVIGTRISPKIEVPQCNIWDFETNSKIKILSMPSLSNTTNNEVNKMAPLLNSICEKLWIRDQQYIMKAGAVI</sequence>
<keyword evidence="8" id="KW-0653">Protein transport</keyword>
<evidence type="ECO:0000256" key="1">
    <source>
        <dbReference type="ARBA" id="ARBA00004120"/>
    </source>
</evidence>
<dbReference type="AlphaFoldDB" id="A0A8I6SUQ6"/>
<dbReference type="Gene3D" id="3.40.50.300">
    <property type="entry name" value="P-loop containing nucleotide triphosphate hydrolases"/>
    <property type="match status" value="1"/>
</dbReference>
<dbReference type="Pfam" id="PF00071">
    <property type="entry name" value="Ras"/>
    <property type="match status" value="1"/>
</dbReference>
<dbReference type="GO" id="GO:0030030">
    <property type="term" value="P:cell projection organization"/>
    <property type="evidence" value="ECO:0007669"/>
    <property type="project" value="UniProtKB-KW"/>
</dbReference>
<dbReference type="GO" id="GO:0005525">
    <property type="term" value="F:GTP binding"/>
    <property type="evidence" value="ECO:0007669"/>
    <property type="project" value="UniProtKB-KW"/>
</dbReference>
<dbReference type="GO" id="GO:0003924">
    <property type="term" value="F:GTPase activity"/>
    <property type="evidence" value="ECO:0007669"/>
    <property type="project" value="InterPro"/>
</dbReference>
<keyword evidence="9" id="KW-0969">Cilium</keyword>